<evidence type="ECO:0000313" key="3">
    <source>
        <dbReference type="EMBL" id="CCO19422.1"/>
    </source>
</evidence>
<dbReference type="SUPFAM" id="SSF69572">
    <property type="entry name" value="Activating enzymes of the ubiquitin-like proteins"/>
    <property type="match status" value="1"/>
</dbReference>
<dbReference type="GeneID" id="19012238"/>
<gene>
    <name evidence="3" type="ordered locus">Bathy13g02860</name>
</gene>
<dbReference type="Gene3D" id="3.40.250.10">
    <property type="entry name" value="Rhodanese-like domain"/>
    <property type="match status" value="1"/>
</dbReference>
<dbReference type="InterPro" id="IPR036873">
    <property type="entry name" value="Rhodanese-like_dom_sf"/>
</dbReference>
<evidence type="ECO:0000256" key="1">
    <source>
        <dbReference type="SAM" id="Phobius"/>
    </source>
</evidence>
<evidence type="ECO:0000313" key="4">
    <source>
        <dbReference type="Proteomes" id="UP000198341"/>
    </source>
</evidence>
<dbReference type="SUPFAM" id="SSF52821">
    <property type="entry name" value="Rhodanese/Cell cycle control phosphatase"/>
    <property type="match status" value="1"/>
</dbReference>
<dbReference type="Gene3D" id="3.40.50.720">
    <property type="entry name" value="NAD(P)-binding Rossmann-like Domain"/>
    <property type="match status" value="1"/>
</dbReference>
<dbReference type="STRING" id="41875.K8EMK7"/>
<keyword evidence="4" id="KW-1185">Reference proteome</keyword>
<proteinExistence type="predicted"/>
<dbReference type="Pfam" id="PF00899">
    <property type="entry name" value="ThiF"/>
    <property type="match status" value="1"/>
</dbReference>
<dbReference type="eggNOG" id="KOG2017">
    <property type="taxonomic scope" value="Eukaryota"/>
</dbReference>
<feature type="transmembrane region" description="Helical" evidence="1">
    <location>
        <begin position="88"/>
        <end position="110"/>
    </location>
</feature>
<dbReference type="AlphaFoldDB" id="K8EMK7"/>
<dbReference type="PANTHER" id="PTHR10953">
    <property type="entry name" value="UBIQUITIN-ACTIVATING ENZYME E1"/>
    <property type="match status" value="1"/>
</dbReference>
<dbReference type="SMART" id="SM00450">
    <property type="entry name" value="RHOD"/>
    <property type="match status" value="1"/>
</dbReference>
<dbReference type="Proteomes" id="UP000198341">
    <property type="component" value="Chromosome 13"/>
</dbReference>
<dbReference type="GO" id="GO:0005737">
    <property type="term" value="C:cytoplasm"/>
    <property type="evidence" value="ECO:0007669"/>
    <property type="project" value="TreeGrafter"/>
</dbReference>
<dbReference type="GO" id="GO:0032447">
    <property type="term" value="P:protein urmylation"/>
    <property type="evidence" value="ECO:0007669"/>
    <property type="project" value="TreeGrafter"/>
</dbReference>
<dbReference type="InterPro" id="IPR001763">
    <property type="entry name" value="Rhodanese-like_dom"/>
</dbReference>
<dbReference type="RefSeq" id="XP_007509619.1">
    <property type="nucleotide sequence ID" value="XM_007509557.1"/>
</dbReference>
<dbReference type="PANTHER" id="PTHR10953:SF102">
    <property type="entry name" value="ADENYLYLTRANSFERASE AND SULFURTRANSFERASE MOCS3"/>
    <property type="match status" value="1"/>
</dbReference>
<accession>K8EMK7</accession>
<dbReference type="InterPro" id="IPR045886">
    <property type="entry name" value="ThiF/MoeB/HesA"/>
</dbReference>
<dbReference type="GO" id="GO:0004792">
    <property type="term" value="F:thiosulfate-cyanide sulfurtransferase activity"/>
    <property type="evidence" value="ECO:0007669"/>
    <property type="project" value="TreeGrafter"/>
</dbReference>
<sequence>MEKKKRKRREEERALVNNTTDDTIITTTTTNNTRCCCLEWRSSRLEKEESSSQRECEKNRETVERYSRQMRLPFFQHDERSKGGQSRLFKAHVFIAGAGGLGCPSVLYLAGAGVGKITVCDADAVEKSNLHRQICHRNEDCCSENKTKTNKAVSAIRAAKSLNPTCSYRAVEESVNEQNAMELLRDADVVLDCTDNQRARYVLSDACAKLRTPLVSGASVGVEGQLVVYNESGEEEAGDGSGDMERGPCLRCAYPSPPPADECGSCAEQGVLNVAPGIVGTFQALECIRILLSGRCRYRGKEGEKKEKAASKSSLASSSTFPHRPLGLMTLFDFVQNPSRPTTCVKIKRRKDCLVCATSETRDAFAIESYDYDAFLNSGIAAQRCKNNGTDNEIEESIGEDGTQRRITCEELAQLLVENSDKKKNNSNTSVASHEEKHHEKTKSVVLFDVRNEIEFSIAALKDAINYPFVDEENEKKNAMETMTTTNVVVATAVDEDGGEEDEKAVTEVEVDVIAFICRRGNDSQLARERFKQKLLDRDESAENKRRTLTIEDGSDTTQTKKKFCFDAEKCQIVDVIGGLRQWKRAIDSTFPNLD</sequence>
<keyword evidence="1" id="KW-1133">Transmembrane helix</keyword>
<keyword evidence="1" id="KW-0472">Membrane</keyword>
<dbReference type="EMBL" id="FO082266">
    <property type="protein sequence ID" value="CCO19422.1"/>
    <property type="molecule type" value="Genomic_DNA"/>
</dbReference>
<dbReference type="PROSITE" id="PS50206">
    <property type="entry name" value="RHODANESE_3"/>
    <property type="match status" value="1"/>
</dbReference>
<dbReference type="CDD" id="cd00757">
    <property type="entry name" value="ThiF_MoeB_HesA_family"/>
    <property type="match status" value="1"/>
</dbReference>
<reference evidence="3 4" key="1">
    <citation type="submission" date="2011-10" db="EMBL/GenBank/DDBJ databases">
        <authorList>
            <person name="Genoscope - CEA"/>
        </authorList>
    </citation>
    <scope>NUCLEOTIDE SEQUENCE [LARGE SCALE GENOMIC DNA]</scope>
    <source>
        <strain evidence="3 4">RCC 1105</strain>
    </source>
</reference>
<dbReference type="GO" id="GO:0002143">
    <property type="term" value="P:tRNA wobble position uridine thiolation"/>
    <property type="evidence" value="ECO:0007669"/>
    <property type="project" value="TreeGrafter"/>
</dbReference>
<keyword evidence="1" id="KW-0812">Transmembrane</keyword>
<dbReference type="KEGG" id="bpg:Bathy13g02860"/>
<dbReference type="InterPro" id="IPR000594">
    <property type="entry name" value="ThiF_NAD_FAD-bd"/>
</dbReference>
<protein>
    <submittedName>
        <fullName evidence="3">Molybdenum cofactor biosynthetic protein</fullName>
    </submittedName>
</protein>
<feature type="domain" description="Rhodanese" evidence="2">
    <location>
        <begin position="441"/>
        <end position="592"/>
    </location>
</feature>
<organism evidence="3 4">
    <name type="scientific">Bathycoccus prasinos</name>
    <dbReference type="NCBI Taxonomy" id="41875"/>
    <lineage>
        <taxon>Eukaryota</taxon>
        <taxon>Viridiplantae</taxon>
        <taxon>Chlorophyta</taxon>
        <taxon>Mamiellophyceae</taxon>
        <taxon>Mamiellales</taxon>
        <taxon>Bathycoccaceae</taxon>
        <taxon>Bathycoccus</taxon>
    </lineage>
</organism>
<dbReference type="InterPro" id="IPR035985">
    <property type="entry name" value="Ubiquitin-activating_enz"/>
</dbReference>
<dbReference type="GO" id="GO:0042292">
    <property type="term" value="F:URM1 activating enzyme activity"/>
    <property type="evidence" value="ECO:0007669"/>
    <property type="project" value="TreeGrafter"/>
</dbReference>
<name>K8EMK7_9CHLO</name>
<evidence type="ECO:0000259" key="2">
    <source>
        <dbReference type="PROSITE" id="PS50206"/>
    </source>
</evidence>
<dbReference type="OrthoDB" id="10261062at2759"/>
<dbReference type="GO" id="GO:0016779">
    <property type="term" value="F:nucleotidyltransferase activity"/>
    <property type="evidence" value="ECO:0007669"/>
    <property type="project" value="TreeGrafter"/>
</dbReference>